<reference evidence="1" key="1">
    <citation type="journal article" date="2021" name="G3 (Bethesda)">
        <title>Genome and transcriptome analysis of the beet armyworm Spodoptera exigua reveals targets for pest control. .</title>
        <authorList>
            <person name="Simon S."/>
            <person name="Breeschoten T."/>
            <person name="Jansen H.J."/>
            <person name="Dirks R.P."/>
            <person name="Schranz M.E."/>
            <person name="Ros V.I.D."/>
        </authorList>
    </citation>
    <scope>NUCLEOTIDE SEQUENCE</scope>
    <source>
        <strain evidence="1">TB_SE_WUR_2020</strain>
    </source>
</reference>
<evidence type="ECO:0000313" key="1">
    <source>
        <dbReference type="EMBL" id="KAH9633747.1"/>
    </source>
</evidence>
<dbReference type="Proteomes" id="UP000814243">
    <property type="component" value="Unassembled WGS sequence"/>
</dbReference>
<protein>
    <submittedName>
        <fullName evidence="1">Uncharacterized protein</fullName>
    </submittedName>
</protein>
<accession>A0A922MB86</accession>
<proteinExistence type="predicted"/>
<dbReference type="AlphaFoldDB" id="A0A922MB86"/>
<feature type="non-terminal residue" evidence="1">
    <location>
        <position position="1"/>
    </location>
</feature>
<dbReference type="EMBL" id="JACEFF010000640">
    <property type="protein sequence ID" value="KAH9633747.1"/>
    <property type="molecule type" value="Genomic_DNA"/>
</dbReference>
<name>A0A922MB86_SPOEX</name>
<organism evidence="1 2">
    <name type="scientific">Spodoptera exigua</name>
    <name type="common">Beet armyworm</name>
    <name type="synonym">Noctua fulgens</name>
    <dbReference type="NCBI Taxonomy" id="7107"/>
    <lineage>
        <taxon>Eukaryota</taxon>
        <taxon>Metazoa</taxon>
        <taxon>Ecdysozoa</taxon>
        <taxon>Arthropoda</taxon>
        <taxon>Hexapoda</taxon>
        <taxon>Insecta</taxon>
        <taxon>Pterygota</taxon>
        <taxon>Neoptera</taxon>
        <taxon>Endopterygota</taxon>
        <taxon>Lepidoptera</taxon>
        <taxon>Glossata</taxon>
        <taxon>Ditrysia</taxon>
        <taxon>Noctuoidea</taxon>
        <taxon>Noctuidae</taxon>
        <taxon>Amphipyrinae</taxon>
        <taxon>Spodoptera</taxon>
    </lineage>
</organism>
<sequence length="45" mass="4960">MAITPEKCAFNQSNSTICSMSSSFGYCEVIFDRNLTGTQNMNSTE</sequence>
<comment type="caution">
    <text evidence="1">The sequence shown here is derived from an EMBL/GenBank/DDBJ whole genome shotgun (WGS) entry which is preliminary data.</text>
</comment>
<gene>
    <name evidence="1" type="ORF">HF086_008769</name>
</gene>
<evidence type="ECO:0000313" key="2">
    <source>
        <dbReference type="Proteomes" id="UP000814243"/>
    </source>
</evidence>